<dbReference type="GO" id="GO:0003810">
    <property type="term" value="F:protein-glutamine gamma-glutamyltransferase activity"/>
    <property type="evidence" value="ECO:0007669"/>
    <property type="project" value="InterPro"/>
</dbReference>
<dbReference type="GO" id="GO:0030435">
    <property type="term" value="P:sporulation resulting in formation of a cellular spore"/>
    <property type="evidence" value="ECO:0007669"/>
    <property type="project" value="UniProtKB-KW"/>
</dbReference>
<dbReference type="Proteomes" id="UP000683428">
    <property type="component" value="Chromosome"/>
</dbReference>
<dbReference type="RefSeq" id="WP_216127885.1">
    <property type="nucleotide sequence ID" value="NZ_CP064782.1"/>
</dbReference>
<organism evidence="3 4">
    <name type="scientific">Azospira inquinata</name>
    <dbReference type="NCBI Taxonomy" id="2785627"/>
    <lineage>
        <taxon>Bacteria</taxon>
        <taxon>Pseudomonadati</taxon>
        <taxon>Pseudomonadota</taxon>
        <taxon>Betaproteobacteria</taxon>
        <taxon>Rhodocyclales</taxon>
        <taxon>Rhodocyclaceae</taxon>
        <taxon>Azospira</taxon>
    </lineage>
</organism>
<evidence type="ECO:0000256" key="2">
    <source>
        <dbReference type="ARBA" id="ARBA00022969"/>
    </source>
</evidence>
<keyword evidence="2" id="KW-0749">Sporulation</keyword>
<evidence type="ECO:0000313" key="3">
    <source>
        <dbReference type="EMBL" id="QWT49181.1"/>
    </source>
</evidence>
<name>A0A975SN92_9RHOO</name>
<sequence>MSEALLSPVRNCVTSGIVVTLEAQETALAALEAYSRLLEARGLAHRVEVRRQGAGLSARFLPDPAAPYLGRLQAMECRNARELGRDDLSFEIFARMLTGPVAFTFPNLGELEANLRMRLGIVEAARETELTFNTAAADRPAAWWVEGEEGFAIAPEADLVTALVAATQPEDQGPRYAFSCYRASEYAMLTGMAAEMKASHPALYRRLEDCSRVSLIKSRRFHDTFLVEYGAEVGLPADYYVPGDRVWFRNPDEASADVPGYEGSWTIYLGGGQFANFWQRHRPYTLVDKCLELYHWRNGLTTGPDGQLAMDETRVAALVDASRANPVEMQEILTLMLRPRDPGGVYGDGGCLDRTREYPRCILPGTADMPL</sequence>
<keyword evidence="4" id="KW-1185">Reference proteome</keyword>
<protein>
    <submittedName>
        <fullName evidence="3">Uncharacterized protein</fullName>
    </submittedName>
</protein>
<dbReference type="Pfam" id="PF20085">
    <property type="entry name" value="TGL"/>
    <property type="match status" value="1"/>
</dbReference>
<gene>
    <name evidence="3" type="ORF">Azoinq_00745</name>
</gene>
<dbReference type="EMBL" id="CP064782">
    <property type="protein sequence ID" value="QWT49181.1"/>
    <property type="molecule type" value="Genomic_DNA"/>
</dbReference>
<accession>A0A975SN92</accession>
<evidence type="ECO:0000256" key="1">
    <source>
        <dbReference type="ARBA" id="ARBA00022679"/>
    </source>
</evidence>
<proteinExistence type="predicted"/>
<evidence type="ECO:0000313" key="4">
    <source>
        <dbReference type="Proteomes" id="UP000683428"/>
    </source>
</evidence>
<dbReference type="InterPro" id="IPR020916">
    <property type="entry name" value="Gln_gamma-glutamylTfrase_bac"/>
</dbReference>
<keyword evidence="1" id="KW-0808">Transferase</keyword>
<reference evidence="3" key="1">
    <citation type="submission" date="2020-11" db="EMBL/GenBank/DDBJ databases">
        <title>Azospira inquinata sp. nov.</title>
        <authorList>
            <person name="Moe W.M."/>
            <person name="Mikes M.C."/>
        </authorList>
    </citation>
    <scope>NUCLEOTIDE SEQUENCE</scope>
    <source>
        <strain evidence="3">Azo-3</strain>
    </source>
</reference>
<dbReference type="AlphaFoldDB" id="A0A975SN92"/>
<dbReference type="KEGG" id="aiq:Azoinq_00745"/>